<gene>
    <name evidence="3" type="ORF">LuPra_00295</name>
</gene>
<keyword evidence="4" id="KW-1185">Reference proteome</keyword>
<feature type="chain" id="PRO_5007511261" evidence="2">
    <location>
        <begin position="23"/>
        <end position="421"/>
    </location>
</feature>
<dbReference type="Gene3D" id="1.20.1600.10">
    <property type="entry name" value="Outer membrane efflux proteins (OEP)"/>
    <property type="match status" value="1"/>
</dbReference>
<proteinExistence type="inferred from homology"/>
<comment type="similarity">
    <text evidence="1">Belongs to the outer membrane factor (OMF) (TC 1.B.17) family.</text>
</comment>
<reference evidence="4" key="2">
    <citation type="submission" date="2016-04" db="EMBL/GenBank/DDBJ databases">
        <title>First Complete Genome Sequence of a Subdivision 6 Acidobacterium.</title>
        <authorList>
            <person name="Huang S."/>
            <person name="Vieira S."/>
            <person name="Bunk B."/>
            <person name="Riedel T."/>
            <person name="Sproeer C."/>
            <person name="Overmann J."/>
        </authorList>
    </citation>
    <scope>NUCLEOTIDE SEQUENCE [LARGE SCALE GENOMIC DNA]</scope>
    <source>
        <strain evidence="4">DSM 100886 HEG_-6_39</strain>
    </source>
</reference>
<dbReference type="Proteomes" id="UP000076079">
    <property type="component" value="Chromosome"/>
</dbReference>
<organism evidence="3 4">
    <name type="scientific">Luteitalea pratensis</name>
    <dbReference type="NCBI Taxonomy" id="1855912"/>
    <lineage>
        <taxon>Bacteria</taxon>
        <taxon>Pseudomonadati</taxon>
        <taxon>Acidobacteriota</taxon>
        <taxon>Vicinamibacteria</taxon>
        <taxon>Vicinamibacterales</taxon>
        <taxon>Vicinamibacteraceae</taxon>
        <taxon>Luteitalea</taxon>
    </lineage>
</organism>
<sequence length="421" mass="44352" precursor="true">MVSLMAPAVLGASLCLPVAAVAQVVPATPTAAPDAASPALPPLPLDAALALARRHAPAIRAATTRATAEAGVADASRAWRSPTVDLSVENLGPQDLDHDGFVWFTQPLDIGARRSTRIAAARSSRDFLARQVDAERRVVDLDLVDTYLGVVRARQASELLAAHERALDEVVRLVERRVGEGVAAEGDLRKLEAERGRTRIARVRLELDQHQHALKLGFLTGLTDGSIGERVRMPPAPPVVVADIEAAVERRADVLAAAARVDERRTAAAAERALGSTAIAAMGGYKRTAGFNTGTAGVSIDLPIGLRNAPARLRAEADIEAATLGLEQARALARLDIEQALLAARVLTTQAARVTDDLVTPAEIAQRAARAAFREGTGDALAVVDADRVHLDTRREALALQLDAAAASIRARLALGEDPVP</sequence>
<dbReference type="Pfam" id="PF02321">
    <property type="entry name" value="OEP"/>
    <property type="match status" value="2"/>
</dbReference>
<dbReference type="InterPro" id="IPR003423">
    <property type="entry name" value="OMP_efflux"/>
</dbReference>
<dbReference type="SUPFAM" id="SSF56954">
    <property type="entry name" value="Outer membrane efflux proteins (OEP)"/>
    <property type="match status" value="1"/>
</dbReference>
<dbReference type="KEGG" id="abac:LuPra_00295"/>
<dbReference type="RefSeq" id="WP_234800992.1">
    <property type="nucleotide sequence ID" value="NZ_CP015136.1"/>
</dbReference>
<dbReference type="GO" id="GO:0015562">
    <property type="term" value="F:efflux transmembrane transporter activity"/>
    <property type="evidence" value="ECO:0007669"/>
    <property type="project" value="InterPro"/>
</dbReference>
<dbReference type="InterPro" id="IPR010131">
    <property type="entry name" value="MdtP/NodT-like"/>
</dbReference>
<dbReference type="AlphaFoldDB" id="A0A143PGD2"/>
<reference evidence="3 4" key="1">
    <citation type="journal article" date="2016" name="Genome Announc.">
        <title>First Complete Genome Sequence of a Subdivision 6 Acidobacterium Strain.</title>
        <authorList>
            <person name="Huang S."/>
            <person name="Vieira S."/>
            <person name="Bunk B."/>
            <person name="Riedel T."/>
            <person name="Sproer C."/>
            <person name="Overmann J."/>
        </authorList>
    </citation>
    <scope>NUCLEOTIDE SEQUENCE [LARGE SCALE GENOMIC DNA]</scope>
    <source>
        <strain evidence="4">DSM 100886 HEG_-6_39</strain>
    </source>
</reference>
<evidence type="ECO:0000256" key="2">
    <source>
        <dbReference type="SAM" id="SignalP"/>
    </source>
</evidence>
<protein>
    <submittedName>
        <fullName evidence="3">Type I secretion outer membrane protein, TolC family</fullName>
    </submittedName>
</protein>
<evidence type="ECO:0000256" key="1">
    <source>
        <dbReference type="ARBA" id="ARBA00007613"/>
    </source>
</evidence>
<evidence type="ECO:0000313" key="4">
    <source>
        <dbReference type="Proteomes" id="UP000076079"/>
    </source>
</evidence>
<dbReference type="PANTHER" id="PTHR30203">
    <property type="entry name" value="OUTER MEMBRANE CATION EFFLUX PROTEIN"/>
    <property type="match status" value="1"/>
</dbReference>
<name>A0A143PGD2_LUTPR</name>
<evidence type="ECO:0000313" key="3">
    <source>
        <dbReference type="EMBL" id="AMY07128.1"/>
    </source>
</evidence>
<dbReference type="STRING" id="1855912.LuPra_00295"/>
<keyword evidence="2" id="KW-0732">Signal</keyword>
<dbReference type="EMBL" id="CP015136">
    <property type="protein sequence ID" value="AMY07128.1"/>
    <property type="molecule type" value="Genomic_DNA"/>
</dbReference>
<accession>A0A143PGD2</accession>
<feature type="signal peptide" evidence="2">
    <location>
        <begin position="1"/>
        <end position="22"/>
    </location>
</feature>
<dbReference type="PANTHER" id="PTHR30203:SF24">
    <property type="entry name" value="BLR4935 PROTEIN"/>
    <property type="match status" value="1"/>
</dbReference>